<protein>
    <submittedName>
        <fullName evidence="1">Uncharacterized protein</fullName>
    </submittedName>
</protein>
<reference evidence="1 2" key="1">
    <citation type="journal article" date="2021" name="Hortic Res">
        <title>Chromosome-scale assembly of the Dendrobium chrysotoxum genome enhances the understanding of orchid evolution.</title>
        <authorList>
            <person name="Zhang Y."/>
            <person name="Zhang G.Q."/>
            <person name="Zhang D."/>
            <person name="Liu X.D."/>
            <person name="Xu X.Y."/>
            <person name="Sun W.H."/>
            <person name="Yu X."/>
            <person name="Zhu X."/>
            <person name="Wang Z.W."/>
            <person name="Zhao X."/>
            <person name="Zhong W.Y."/>
            <person name="Chen H."/>
            <person name="Yin W.L."/>
            <person name="Huang T."/>
            <person name="Niu S.C."/>
            <person name="Liu Z.J."/>
        </authorList>
    </citation>
    <scope>NUCLEOTIDE SEQUENCE [LARGE SCALE GENOMIC DNA]</scope>
    <source>
        <strain evidence="1">Lindl</strain>
    </source>
</reference>
<evidence type="ECO:0000313" key="2">
    <source>
        <dbReference type="Proteomes" id="UP000775213"/>
    </source>
</evidence>
<accession>A0AAV7GM58</accession>
<dbReference type="Proteomes" id="UP000775213">
    <property type="component" value="Unassembled WGS sequence"/>
</dbReference>
<proteinExistence type="predicted"/>
<name>A0AAV7GM58_DENCH</name>
<keyword evidence="2" id="KW-1185">Reference proteome</keyword>
<sequence>MKSINKRLVQIAKRALKIDPNLKRLEQVVQKFDKVSAGVATFLHLVKDAKKEHQEQQLELYRARETGSL</sequence>
<evidence type="ECO:0000313" key="1">
    <source>
        <dbReference type="EMBL" id="KAH0462869.1"/>
    </source>
</evidence>
<gene>
    <name evidence="1" type="ORF">IEQ34_007451</name>
</gene>
<comment type="caution">
    <text evidence="1">The sequence shown here is derived from an EMBL/GenBank/DDBJ whole genome shotgun (WGS) entry which is preliminary data.</text>
</comment>
<dbReference type="AlphaFoldDB" id="A0AAV7GM58"/>
<dbReference type="EMBL" id="JAGFBR010000008">
    <property type="protein sequence ID" value="KAH0462869.1"/>
    <property type="molecule type" value="Genomic_DNA"/>
</dbReference>
<organism evidence="1 2">
    <name type="scientific">Dendrobium chrysotoxum</name>
    <name type="common">Orchid</name>
    <dbReference type="NCBI Taxonomy" id="161865"/>
    <lineage>
        <taxon>Eukaryota</taxon>
        <taxon>Viridiplantae</taxon>
        <taxon>Streptophyta</taxon>
        <taxon>Embryophyta</taxon>
        <taxon>Tracheophyta</taxon>
        <taxon>Spermatophyta</taxon>
        <taxon>Magnoliopsida</taxon>
        <taxon>Liliopsida</taxon>
        <taxon>Asparagales</taxon>
        <taxon>Orchidaceae</taxon>
        <taxon>Epidendroideae</taxon>
        <taxon>Malaxideae</taxon>
        <taxon>Dendrobiinae</taxon>
        <taxon>Dendrobium</taxon>
    </lineage>
</organism>